<evidence type="ECO:0000313" key="11">
    <source>
        <dbReference type="Proteomes" id="UP000652761"/>
    </source>
</evidence>
<evidence type="ECO:0000256" key="3">
    <source>
        <dbReference type="ARBA" id="ARBA00022679"/>
    </source>
</evidence>
<dbReference type="InterPro" id="IPR001173">
    <property type="entry name" value="Glyco_trans_2-like"/>
</dbReference>
<keyword evidence="8" id="KW-0961">Cell wall biogenesis/degradation</keyword>
<dbReference type="GO" id="GO:0000139">
    <property type="term" value="C:Golgi membrane"/>
    <property type="evidence" value="ECO:0007669"/>
    <property type="project" value="UniProtKB-SubCell"/>
</dbReference>
<dbReference type="PANTHER" id="PTHR32044:SF58">
    <property type="entry name" value="GLUCOMANNAN 4-BETA-MANNOSYLTRANSFERASE 11-RELATED"/>
    <property type="match status" value="1"/>
</dbReference>
<dbReference type="SUPFAM" id="SSF53448">
    <property type="entry name" value="Nucleotide-diphospho-sugar transferases"/>
    <property type="match status" value="1"/>
</dbReference>
<keyword evidence="7" id="KW-0472">Membrane</keyword>
<keyword evidence="4" id="KW-0812">Transmembrane</keyword>
<dbReference type="OrthoDB" id="72851at2759"/>
<evidence type="ECO:0000313" key="10">
    <source>
        <dbReference type="EMBL" id="MQM01601.1"/>
    </source>
</evidence>
<evidence type="ECO:0000256" key="8">
    <source>
        <dbReference type="ARBA" id="ARBA00023316"/>
    </source>
</evidence>
<comment type="subcellular location">
    <subcellularLocation>
        <location evidence="1">Golgi apparatus membrane</location>
        <topology evidence="1">Multi-pass membrane protein</topology>
    </subcellularLocation>
</comment>
<reference evidence="10" key="1">
    <citation type="submission" date="2017-07" db="EMBL/GenBank/DDBJ databases">
        <title>Taro Niue Genome Assembly and Annotation.</title>
        <authorList>
            <person name="Atibalentja N."/>
            <person name="Keating K."/>
            <person name="Fields C.J."/>
        </authorList>
    </citation>
    <scope>NUCLEOTIDE SEQUENCE</scope>
    <source>
        <strain evidence="10">Niue_2</strain>
        <tissue evidence="10">Leaf</tissue>
    </source>
</reference>
<dbReference type="GO" id="GO:0071555">
    <property type="term" value="P:cell wall organization"/>
    <property type="evidence" value="ECO:0007669"/>
    <property type="project" value="UniProtKB-KW"/>
</dbReference>
<comment type="caution">
    <text evidence="10">The sequence shown here is derived from an EMBL/GenBank/DDBJ whole genome shotgun (WGS) entry which is preliminary data.</text>
</comment>
<keyword evidence="2" id="KW-0328">Glycosyltransferase</keyword>
<proteinExistence type="predicted"/>
<organism evidence="10 11">
    <name type="scientific">Colocasia esculenta</name>
    <name type="common">Wild taro</name>
    <name type="synonym">Arum esculentum</name>
    <dbReference type="NCBI Taxonomy" id="4460"/>
    <lineage>
        <taxon>Eukaryota</taxon>
        <taxon>Viridiplantae</taxon>
        <taxon>Streptophyta</taxon>
        <taxon>Embryophyta</taxon>
        <taxon>Tracheophyta</taxon>
        <taxon>Spermatophyta</taxon>
        <taxon>Magnoliopsida</taxon>
        <taxon>Liliopsida</taxon>
        <taxon>Araceae</taxon>
        <taxon>Aroideae</taxon>
        <taxon>Colocasieae</taxon>
        <taxon>Colocasia</taxon>
    </lineage>
</organism>
<keyword evidence="5" id="KW-1133">Transmembrane helix</keyword>
<gene>
    <name evidence="10" type="ORF">Taro_034359</name>
</gene>
<evidence type="ECO:0000256" key="1">
    <source>
        <dbReference type="ARBA" id="ARBA00004653"/>
    </source>
</evidence>
<dbReference type="InterPro" id="IPR029044">
    <property type="entry name" value="Nucleotide-diphossugar_trans"/>
</dbReference>
<dbReference type="Pfam" id="PF13632">
    <property type="entry name" value="Glyco_trans_2_3"/>
    <property type="match status" value="1"/>
</dbReference>
<evidence type="ECO:0000256" key="7">
    <source>
        <dbReference type="ARBA" id="ARBA00023136"/>
    </source>
</evidence>
<feature type="domain" description="Glycosyltransferase 2-like" evidence="9">
    <location>
        <begin position="11"/>
        <end position="122"/>
    </location>
</feature>
<keyword evidence="11" id="KW-1185">Reference proteome</keyword>
<sequence>MLLPYVQECEYIAMFDADFQPEPDFLLQTIPFLVHNPEIALVQSLNADECLMTRMQEISLNYHFKVEQQGGSSTFAFFGYNGTAGVWRISAIDDAGGWNDRTTVEDMDLSVRACLKGWKFIYDGDIKVSHMLTFIFFCVIIPLSIFVPEASIPYWGIVYVPLVITVCKAVETPRSLHLLVFWVLFENAMSLHRLKAAMTGLLEARRANEWIVTEKSGDSNKPKPSIENNIGIVVTSSTPCINQNRKKHTSKLWQR</sequence>
<dbReference type="EMBL" id="NMUH01002706">
    <property type="protein sequence ID" value="MQM01601.1"/>
    <property type="molecule type" value="Genomic_DNA"/>
</dbReference>
<evidence type="ECO:0000256" key="5">
    <source>
        <dbReference type="ARBA" id="ARBA00022989"/>
    </source>
</evidence>
<dbReference type="Proteomes" id="UP000652761">
    <property type="component" value="Unassembled WGS sequence"/>
</dbReference>
<dbReference type="PANTHER" id="PTHR32044">
    <property type="entry name" value="GLUCOMANNAN 4-BETA-MANNOSYLTRANSFERASE 9"/>
    <property type="match status" value="1"/>
</dbReference>
<dbReference type="GO" id="GO:0051753">
    <property type="term" value="F:mannan synthase activity"/>
    <property type="evidence" value="ECO:0007669"/>
    <property type="project" value="TreeGrafter"/>
</dbReference>
<keyword evidence="6" id="KW-0333">Golgi apparatus</keyword>
<evidence type="ECO:0000256" key="4">
    <source>
        <dbReference type="ARBA" id="ARBA00022692"/>
    </source>
</evidence>
<protein>
    <recommendedName>
        <fullName evidence="9">Glycosyltransferase 2-like domain-containing protein</fullName>
    </recommendedName>
</protein>
<dbReference type="AlphaFoldDB" id="A0A843W7D7"/>
<name>A0A843W7D7_COLES</name>
<dbReference type="Gene3D" id="3.90.550.10">
    <property type="entry name" value="Spore Coat Polysaccharide Biosynthesis Protein SpsA, Chain A"/>
    <property type="match status" value="1"/>
</dbReference>
<evidence type="ECO:0000256" key="2">
    <source>
        <dbReference type="ARBA" id="ARBA00022676"/>
    </source>
</evidence>
<accession>A0A843W7D7</accession>
<evidence type="ECO:0000256" key="6">
    <source>
        <dbReference type="ARBA" id="ARBA00023034"/>
    </source>
</evidence>
<evidence type="ECO:0000259" key="9">
    <source>
        <dbReference type="Pfam" id="PF13632"/>
    </source>
</evidence>
<keyword evidence="3" id="KW-0808">Transferase</keyword>